<dbReference type="InterPro" id="IPR023828">
    <property type="entry name" value="Peptidase_S8_Ser-AS"/>
</dbReference>
<gene>
    <name evidence="8" type="ORF">SAMN04490195_4048</name>
</gene>
<feature type="compositionally biased region" description="Basic and acidic residues" evidence="6">
    <location>
        <begin position="1"/>
        <end position="16"/>
    </location>
</feature>
<feature type="domain" description="Peptidase S8/S53" evidence="7">
    <location>
        <begin position="274"/>
        <end position="549"/>
    </location>
</feature>
<dbReference type="GO" id="GO:0006508">
    <property type="term" value="P:proteolysis"/>
    <property type="evidence" value="ECO:0007669"/>
    <property type="project" value="UniProtKB-KW"/>
</dbReference>
<evidence type="ECO:0000256" key="4">
    <source>
        <dbReference type="ARBA" id="ARBA00022825"/>
    </source>
</evidence>
<dbReference type="InterPro" id="IPR034074">
    <property type="entry name" value="Y4bN_pept_dom"/>
</dbReference>
<dbReference type="PANTHER" id="PTHR43806">
    <property type="entry name" value="PEPTIDASE S8"/>
    <property type="match status" value="1"/>
</dbReference>
<dbReference type="RefSeq" id="WP_090324450.1">
    <property type="nucleotide sequence ID" value="NZ_FNKJ01000003.1"/>
</dbReference>
<dbReference type="InterPro" id="IPR000209">
    <property type="entry name" value="Peptidase_S8/S53_dom"/>
</dbReference>
<dbReference type="EMBL" id="FNKJ01000003">
    <property type="protein sequence ID" value="SDR23650.1"/>
    <property type="molecule type" value="Genomic_DNA"/>
</dbReference>
<evidence type="ECO:0000256" key="1">
    <source>
        <dbReference type="ARBA" id="ARBA00011073"/>
    </source>
</evidence>
<name>A0A1H1HDZ1_9PSED</name>
<dbReference type="InterPro" id="IPR049955">
    <property type="entry name" value="IteS-like"/>
</dbReference>
<dbReference type="InterPro" id="IPR050131">
    <property type="entry name" value="Peptidase_S8_subtilisin-like"/>
</dbReference>
<feature type="active site" description="Charge relay system" evidence="5">
    <location>
        <position position="509"/>
    </location>
</feature>
<dbReference type="OrthoDB" id="9768989at2"/>
<dbReference type="CDD" id="cd04847">
    <property type="entry name" value="Peptidases_S8_Subtilisin_like_2"/>
    <property type="match status" value="1"/>
</dbReference>
<keyword evidence="4 5" id="KW-0720">Serine protease</keyword>
<evidence type="ECO:0000313" key="8">
    <source>
        <dbReference type="EMBL" id="SDR23650.1"/>
    </source>
</evidence>
<dbReference type="InterPro" id="IPR036852">
    <property type="entry name" value="Peptidase_S8/S53_dom_sf"/>
</dbReference>
<protein>
    <submittedName>
        <fullName evidence="8">Subtilase family protein</fullName>
    </submittedName>
</protein>
<accession>A0A1H1HDZ1</accession>
<proteinExistence type="inferred from homology"/>
<comment type="similarity">
    <text evidence="1 5">Belongs to the peptidase S8 family.</text>
</comment>
<evidence type="ECO:0000313" key="9">
    <source>
        <dbReference type="Proteomes" id="UP000199570"/>
    </source>
</evidence>
<evidence type="ECO:0000256" key="3">
    <source>
        <dbReference type="ARBA" id="ARBA00022801"/>
    </source>
</evidence>
<dbReference type="PROSITE" id="PS51892">
    <property type="entry name" value="SUBTILASE"/>
    <property type="match status" value="1"/>
</dbReference>
<keyword evidence="3 5" id="KW-0378">Hydrolase</keyword>
<evidence type="ECO:0000256" key="2">
    <source>
        <dbReference type="ARBA" id="ARBA00022670"/>
    </source>
</evidence>
<reference evidence="9" key="1">
    <citation type="submission" date="2016-10" db="EMBL/GenBank/DDBJ databases">
        <authorList>
            <person name="Varghese N."/>
            <person name="Submissions S."/>
        </authorList>
    </citation>
    <scope>NUCLEOTIDE SEQUENCE [LARGE SCALE GENOMIC DNA]</scope>
    <source>
        <strain evidence="9">BS3775</strain>
    </source>
</reference>
<dbReference type="Pfam" id="PF00082">
    <property type="entry name" value="Peptidase_S8"/>
    <property type="match status" value="1"/>
</dbReference>
<organism evidence="8 9">
    <name type="scientific">Pseudomonas moorei</name>
    <dbReference type="NCBI Taxonomy" id="395599"/>
    <lineage>
        <taxon>Bacteria</taxon>
        <taxon>Pseudomonadati</taxon>
        <taxon>Pseudomonadota</taxon>
        <taxon>Gammaproteobacteria</taxon>
        <taxon>Pseudomonadales</taxon>
        <taxon>Pseudomonadaceae</taxon>
        <taxon>Pseudomonas</taxon>
    </lineage>
</organism>
<feature type="active site" description="Charge relay system" evidence="5">
    <location>
        <position position="309"/>
    </location>
</feature>
<keyword evidence="2 5" id="KW-0645">Protease</keyword>
<evidence type="ECO:0000256" key="5">
    <source>
        <dbReference type="PROSITE-ProRule" id="PRU01240"/>
    </source>
</evidence>
<dbReference type="AlphaFoldDB" id="A0A1H1HDZ1"/>
<dbReference type="GO" id="GO:0004252">
    <property type="term" value="F:serine-type endopeptidase activity"/>
    <property type="evidence" value="ECO:0007669"/>
    <property type="project" value="UniProtKB-UniRule"/>
</dbReference>
<feature type="region of interest" description="Disordered" evidence="6">
    <location>
        <begin position="1"/>
        <end position="22"/>
    </location>
</feature>
<evidence type="ECO:0000256" key="6">
    <source>
        <dbReference type="SAM" id="MobiDB-lite"/>
    </source>
</evidence>
<dbReference type="Gene3D" id="3.40.50.200">
    <property type="entry name" value="Peptidase S8/S53 domain"/>
    <property type="match status" value="1"/>
</dbReference>
<feature type="active site" description="Charge relay system" evidence="5">
    <location>
        <position position="279"/>
    </location>
</feature>
<sequence length="758" mass="81598">MAPKKGSESAQDRPNPRIDNPFIHVPFSPRDLTSVERNPGGGKKLIVPVDSDYRLVLSEKLLQASSALSNERARYPSQLSTFIFRLREKGIAKSHRPVELAEETGLQPAGHARIDEMLVSADGGAISALNTAILQRKTKVITANLSAIETIEPWGRARRNPGGPDELVEKGSGLLRLFQYQRSDINSVNQEAILRLLKSLRIEYSEIPIGRGLPLIAIRRIDRLDGAALDSLLDYPGARQIYAEPTFFSRNSISVPATVASGSASTPASTVHPTVAVFDTGVSRDALAIADWVKSRDTYVLPPDTNFEHGTAVASLVVGAAHFNDGHSWIPPTQAYVHDVCALEVGGSSFGDLELRLREAVQRRPDIKVWNLSLGGAGCDDQSFSEMSMALDDLSDKYGVLFVVAAGNYLDQPRRTWPNPAQLADRVSCPGESVRALTVGSVGHVDAAGALSVAGHPTPYSRCGPGPVFTPKPDITHVGGGVHAPWAVGPSSLKVLTPDNKLNYNFGTSFAAPIASGMAANAWLAITGHGSLTPTPSLVKALMIHSAQLSSPDYAAFERRYHGAGRPEEILKCLYDSDDSFTMVFQADLVPGMRWRKTPYPIPNALIHNGKFRGEIIITAAYAPPVDPGAGSEYVRANVELSFGEIDGNNITGKVPMDGEEGQSGYETAQIEHGSKWSPVKVHRKSFPQGTAVATWGLQATAMLRAFEPALTHALPVTIIVTLRALDGNPDVRNDGLRALAQVNWVHAALPVRTPIRV</sequence>
<dbReference type="NCBIfam" id="NF042956">
    <property type="entry name" value="IteS_antiphage"/>
    <property type="match status" value="1"/>
</dbReference>
<keyword evidence="9" id="KW-1185">Reference proteome</keyword>
<dbReference type="SUPFAM" id="SSF52743">
    <property type="entry name" value="Subtilisin-like"/>
    <property type="match status" value="1"/>
</dbReference>
<evidence type="ECO:0000259" key="7">
    <source>
        <dbReference type="Pfam" id="PF00082"/>
    </source>
</evidence>
<dbReference type="Proteomes" id="UP000199570">
    <property type="component" value="Unassembled WGS sequence"/>
</dbReference>
<dbReference type="PANTHER" id="PTHR43806:SF11">
    <property type="entry name" value="CEREVISIN-RELATED"/>
    <property type="match status" value="1"/>
</dbReference>
<dbReference type="PROSITE" id="PS00138">
    <property type="entry name" value="SUBTILASE_SER"/>
    <property type="match status" value="1"/>
</dbReference>